<dbReference type="Proteomes" id="UP000077177">
    <property type="component" value="Chromosome"/>
</dbReference>
<dbReference type="SUPFAM" id="SSF51905">
    <property type="entry name" value="FAD/NAD(P)-binding domain"/>
    <property type="match status" value="1"/>
</dbReference>
<evidence type="ECO:0000313" key="4">
    <source>
        <dbReference type="Proteomes" id="UP000077177"/>
    </source>
</evidence>
<proteinExistence type="predicted"/>
<evidence type="ECO:0000256" key="1">
    <source>
        <dbReference type="SAM" id="Phobius"/>
    </source>
</evidence>
<reference evidence="4" key="1">
    <citation type="submission" date="2015-01" db="EMBL/GenBank/DDBJ databases">
        <title>Flavisolibacter sp./LCS9/ whole genome sequencing.</title>
        <authorList>
            <person name="Kim M.K."/>
            <person name="Srinivasan S."/>
            <person name="Lee J.-J."/>
        </authorList>
    </citation>
    <scope>NUCLEOTIDE SEQUENCE [LARGE SCALE GENOMIC DNA]</scope>
    <source>
        <strain evidence="4">LCS9</strain>
    </source>
</reference>
<dbReference type="KEGG" id="fla:SY85_04720"/>
<dbReference type="AlphaFoldDB" id="A0A172TSE3"/>
<reference evidence="3 4" key="2">
    <citation type="journal article" date="2016" name="Int. J. Syst. Evol. Microbiol.">
        <title>Flavisolibacter tropicus sp. nov., isolated from tropical soil.</title>
        <authorList>
            <person name="Lee J.J."/>
            <person name="Kang M.S."/>
            <person name="Kim G.S."/>
            <person name="Lee C.S."/>
            <person name="Lim S."/>
            <person name="Lee J."/>
            <person name="Roh S.H."/>
            <person name="Kang H."/>
            <person name="Ha J.M."/>
            <person name="Bae S."/>
            <person name="Jung H.Y."/>
            <person name="Kim M.K."/>
        </authorList>
    </citation>
    <scope>NUCLEOTIDE SEQUENCE [LARGE SCALE GENOMIC DNA]</scope>
    <source>
        <strain evidence="3 4">LCS9</strain>
    </source>
</reference>
<feature type="transmembrane region" description="Helical" evidence="1">
    <location>
        <begin position="12"/>
        <end position="32"/>
    </location>
</feature>
<dbReference type="EMBL" id="CP011390">
    <property type="protein sequence ID" value="ANE49898.1"/>
    <property type="molecule type" value="Genomic_DNA"/>
</dbReference>
<dbReference type="OrthoDB" id="1491488at2"/>
<dbReference type="Pfam" id="PF01266">
    <property type="entry name" value="DAO"/>
    <property type="match status" value="1"/>
</dbReference>
<dbReference type="STRING" id="1492898.SY85_04720"/>
<keyword evidence="1" id="KW-0472">Membrane</keyword>
<keyword evidence="1" id="KW-1133">Transmembrane helix</keyword>
<dbReference type="GO" id="GO:0005737">
    <property type="term" value="C:cytoplasm"/>
    <property type="evidence" value="ECO:0007669"/>
    <property type="project" value="TreeGrafter"/>
</dbReference>
<accession>A0A172TSE3</accession>
<dbReference type="PATRIC" id="fig|1492898.3.peg.1034"/>
<dbReference type="PANTHER" id="PTHR13847">
    <property type="entry name" value="SARCOSINE DEHYDROGENASE-RELATED"/>
    <property type="match status" value="1"/>
</dbReference>
<dbReference type="InterPro" id="IPR036188">
    <property type="entry name" value="FAD/NAD-bd_sf"/>
</dbReference>
<evidence type="ECO:0000313" key="3">
    <source>
        <dbReference type="EMBL" id="ANE49898.1"/>
    </source>
</evidence>
<dbReference type="Gene3D" id="3.30.9.10">
    <property type="entry name" value="D-Amino Acid Oxidase, subunit A, domain 2"/>
    <property type="match status" value="1"/>
</dbReference>
<dbReference type="Gene3D" id="3.50.50.60">
    <property type="entry name" value="FAD/NAD(P)-binding domain"/>
    <property type="match status" value="1"/>
</dbReference>
<dbReference type="RefSeq" id="WP_066402042.1">
    <property type="nucleotide sequence ID" value="NZ_CP011390.1"/>
</dbReference>
<dbReference type="InterPro" id="IPR006076">
    <property type="entry name" value="FAD-dep_OxRdtase"/>
</dbReference>
<protein>
    <recommendedName>
        <fullName evidence="2">FAD dependent oxidoreductase domain-containing protein</fullName>
    </recommendedName>
</protein>
<name>A0A172TSE3_9BACT</name>
<gene>
    <name evidence="3" type="ORF">SY85_04720</name>
</gene>
<organism evidence="3 4">
    <name type="scientific">Flavisolibacter tropicus</name>
    <dbReference type="NCBI Taxonomy" id="1492898"/>
    <lineage>
        <taxon>Bacteria</taxon>
        <taxon>Pseudomonadati</taxon>
        <taxon>Bacteroidota</taxon>
        <taxon>Chitinophagia</taxon>
        <taxon>Chitinophagales</taxon>
        <taxon>Chitinophagaceae</taxon>
        <taxon>Flavisolibacter</taxon>
    </lineage>
</organism>
<keyword evidence="4" id="KW-1185">Reference proteome</keyword>
<dbReference type="PANTHER" id="PTHR13847:SF281">
    <property type="entry name" value="FAD DEPENDENT OXIDOREDUCTASE DOMAIN-CONTAINING PROTEIN"/>
    <property type="match status" value="1"/>
</dbReference>
<feature type="domain" description="FAD dependent oxidoreductase" evidence="2">
    <location>
        <begin position="15"/>
        <end position="367"/>
    </location>
</feature>
<evidence type="ECO:0000259" key="2">
    <source>
        <dbReference type="Pfam" id="PF01266"/>
    </source>
</evidence>
<sequence>MISIWEKETFFAHQDIIIVGSGFVGLWSAFFLKKKHPNLKITILERGTIPTGASTRNAGFACFGSLSELVSDVKTMGLDKTLSLVEMRYKGLERIQKHFDADAIDFEMCGGYELFDQSITSEKLDEDILYLNSLLKDITDTKKTFKKVDERISSYGFASTSHLVKNNLEGYLHSGKLVQGLLQRVQSMGVQVLNGITVTSIGQKDDGVELITDQPYHFTASQLLICTNAFNELLPDVDIIPARGQVLLTSPIPNLPWQGTFHADEGYYYFRNLGNRVLLGGARNKAFEAETTTEMQPSDYIQQALEDYLENTILPHFKHQYTIEHRWAGIMGMGSDKSPIVKKLAPHIFCAVRMSGIGVALAPVVGSQVESMMR</sequence>
<keyword evidence="1" id="KW-0812">Transmembrane</keyword>